<accession>A0AAJ1V1U6</accession>
<organism evidence="2 3">
    <name type="scientific">Facklamia hominis</name>
    <dbReference type="NCBI Taxonomy" id="178214"/>
    <lineage>
        <taxon>Bacteria</taxon>
        <taxon>Bacillati</taxon>
        <taxon>Bacillota</taxon>
        <taxon>Bacilli</taxon>
        <taxon>Lactobacillales</taxon>
        <taxon>Aerococcaceae</taxon>
        <taxon>Facklamia</taxon>
    </lineage>
</organism>
<protein>
    <submittedName>
        <fullName evidence="2">FAD/NAD(P)-binding protein</fullName>
    </submittedName>
</protein>
<evidence type="ECO:0000259" key="1">
    <source>
        <dbReference type="Pfam" id="PF13454"/>
    </source>
</evidence>
<dbReference type="EMBL" id="JASOOE010000001">
    <property type="protein sequence ID" value="MDK7186438.1"/>
    <property type="molecule type" value="Genomic_DNA"/>
</dbReference>
<name>A0AAJ1V1U6_9LACT</name>
<dbReference type="InterPro" id="IPR036188">
    <property type="entry name" value="FAD/NAD-bd_sf"/>
</dbReference>
<reference evidence="2" key="1">
    <citation type="submission" date="2023-05" db="EMBL/GenBank/DDBJ databases">
        <title>Cataloging the Phylogenetic Diversity of Human Bladder Bacteria.</title>
        <authorList>
            <person name="Du J."/>
        </authorList>
    </citation>
    <scope>NUCLEOTIDE SEQUENCE</scope>
    <source>
        <strain evidence="2">UMB1231</strain>
    </source>
</reference>
<sequence>MKVAVVGTGIAGSSVVKHLTDAKLDDLETIHVFEKLDQVGKGLPYQVDSDQLLMNSYVGDLGFDQDPDHYLKWLSRHYPKYASSHCFSPRPIFGEYLADYFSDYYHDVKVQIFHEEVQAISQEANCYHLKAEQSGHQGPYQAVFLAIGHPPYADHYHLIGSKNYIHHPYPLDQKLKSITPRDKVAIIGSGLTGIDIMRYLQLSLGAKKSQPISFFIPKDPFSTAKYEKLDDTLQIGLNNHWLKEQGKELTLDQIISQFHQDMLLNGIDFQRLKKDYGAGTFEQVMLAIEREDHQLSLLQLYFRELTPLFPDLFNALSQSDQTRFFNEYRSIFEHFRSQMPEESLELLNKWHQDGQIRLIHHAQSIKVVENGFELYSKQGLADKVDIVINAGGFEMNLSKAIKQDPFLKQAFESGMIQAHPLGGIKVTWPQGQVIDQKGKIHDNLYLMGSWISSTQLGNNNTHLTYEQGERAVQNFISRSSAYN</sequence>
<dbReference type="InterPro" id="IPR052189">
    <property type="entry name" value="L-asp_N-monooxygenase_NS-form"/>
</dbReference>
<dbReference type="AlphaFoldDB" id="A0AAJ1V1U6"/>
<dbReference type="Pfam" id="PF13454">
    <property type="entry name" value="NAD_binding_9"/>
    <property type="match status" value="1"/>
</dbReference>
<dbReference type="Gene3D" id="3.50.50.60">
    <property type="entry name" value="FAD/NAD(P)-binding domain"/>
    <property type="match status" value="1"/>
</dbReference>
<feature type="domain" description="FAD-dependent urate hydroxylase HpyO/Asp monooxygenase CreE-like FAD/NAD(P)-binding" evidence="1">
    <location>
        <begin position="4"/>
        <end position="149"/>
    </location>
</feature>
<dbReference type="RefSeq" id="WP_006907549.1">
    <property type="nucleotide sequence ID" value="NZ_CAUPDI010000049.1"/>
</dbReference>
<dbReference type="PANTHER" id="PTHR40254:SF1">
    <property type="entry name" value="BLR0577 PROTEIN"/>
    <property type="match status" value="1"/>
</dbReference>
<dbReference type="InterPro" id="IPR038732">
    <property type="entry name" value="HpyO/CreE_NAD-binding"/>
</dbReference>
<gene>
    <name evidence="2" type="ORF">QP433_00405</name>
</gene>
<dbReference type="PANTHER" id="PTHR40254">
    <property type="entry name" value="BLR0577 PROTEIN"/>
    <property type="match status" value="1"/>
</dbReference>
<evidence type="ECO:0000313" key="2">
    <source>
        <dbReference type="EMBL" id="MDK7186438.1"/>
    </source>
</evidence>
<evidence type="ECO:0000313" key="3">
    <source>
        <dbReference type="Proteomes" id="UP001229251"/>
    </source>
</evidence>
<comment type="caution">
    <text evidence="2">The sequence shown here is derived from an EMBL/GenBank/DDBJ whole genome shotgun (WGS) entry which is preliminary data.</text>
</comment>
<dbReference type="Proteomes" id="UP001229251">
    <property type="component" value="Unassembled WGS sequence"/>
</dbReference>
<dbReference type="SUPFAM" id="SSF51905">
    <property type="entry name" value="FAD/NAD(P)-binding domain"/>
    <property type="match status" value="1"/>
</dbReference>
<proteinExistence type="predicted"/>